<evidence type="ECO:0000313" key="2">
    <source>
        <dbReference type="WBParaSite" id="PS1159_v2.g16635.t1"/>
    </source>
</evidence>
<proteinExistence type="predicted"/>
<name>A0AC35FE68_9BILA</name>
<organism evidence="1 2">
    <name type="scientific">Panagrolaimus sp. PS1159</name>
    <dbReference type="NCBI Taxonomy" id="55785"/>
    <lineage>
        <taxon>Eukaryota</taxon>
        <taxon>Metazoa</taxon>
        <taxon>Ecdysozoa</taxon>
        <taxon>Nematoda</taxon>
        <taxon>Chromadorea</taxon>
        <taxon>Rhabditida</taxon>
        <taxon>Tylenchina</taxon>
        <taxon>Panagrolaimomorpha</taxon>
        <taxon>Panagrolaimoidea</taxon>
        <taxon>Panagrolaimidae</taxon>
        <taxon>Panagrolaimus</taxon>
    </lineage>
</organism>
<reference evidence="2" key="1">
    <citation type="submission" date="2022-11" db="UniProtKB">
        <authorList>
            <consortium name="WormBaseParasite"/>
        </authorList>
    </citation>
    <scope>IDENTIFICATION</scope>
</reference>
<accession>A0AC35FE68</accession>
<dbReference type="WBParaSite" id="PS1159_v2.g16635.t1">
    <property type="protein sequence ID" value="PS1159_v2.g16635.t1"/>
    <property type="gene ID" value="PS1159_v2.g16635"/>
</dbReference>
<dbReference type="Proteomes" id="UP000887580">
    <property type="component" value="Unplaced"/>
</dbReference>
<sequence>MIFKKIHLGSLSFGGNFHEVTSHLRTAYSQSQANIHPVIVRLKTTVEAIALCHNVTPIEENGETAYQAASPDEIALVEWTDKVGIKLASRDLNSMELELNNGSRKRFQILHLFPFTSETKRMGIIVRDEETKEVSFLIKEECSNMAREGLRTLVVARKTLSAKQLADFETQLHSAKLTVTDRNEHIAAVLRRLETDLQLLCLTGVEDRLQDQVTTTLELLRNAGIKVWMLTGDKLETAICIAKSSGLFSRADNIHVFGQVQSRTEAHNELNQLRKKSDVALVMTGAALNVCLQYYEAEVAELVCACTAVVCCRCSPEQKAQIVNLLKRYKKPARVAAVGDGGNDVSMIQAAHAGIGIDANEGKQASLAADFSITQFHHISRLLLVHGRFCYKRSCALSQFVMHRGLIISIMQAIFSCVFYFASVSLYQGVLMVAYSTAYTMLPVFSLVVDRDVTADNALTYPELYKELGKGRSLSFKTFCIWVLVSVYQGAVIMYGALLAFDYDFIHVVSISFSALIVTELIMVAMTVHTWHWAMLIAQGLSLSLYAASLLILDKFFDRQFVLSWTFITKTTLITIISCLPLYLFKLARRRFSPPSYAKVN</sequence>
<evidence type="ECO:0000313" key="1">
    <source>
        <dbReference type="Proteomes" id="UP000887580"/>
    </source>
</evidence>
<protein>
    <submittedName>
        <fullName evidence="2">Phospholipid-transporting ATPase</fullName>
    </submittedName>
</protein>